<feature type="region of interest" description="Disordered" evidence="1">
    <location>
        <begin position="367"/>
        <end position="388"/>
    </location>
</feature>
<feature type="compositionally biased region" description="Basic and acidic residues" evidence="1">
    <location>
        <begin position="561"/>
        <end position="572"/>
    </location>
</feature>
<keyword evidence="4" id="KW-1185">Reference proteome</keyword>
<feature type="compositionally biased region" description="Basic residues" evidence="1">
    <location>
        <begin position="129"/>
        <end position="138"/>
    </location>
</feature>
<dbReference type="GeneID" id="17308379"/>
<dbReference type="Gene3D" id="2.170.270.10">
    <property type="entry name" value="SET domain"/>
    <property type="match status" value="1"/>
</dbReference>
<proteinExistence type="predicted"/>
<dbReference type="PaxDb" id="55529-EKX51718"/>
<protein>
    <recommendedName>
        <fullName evidence="5">SET domain-containing protein</fullName>
    </recommendedName>
</protein>
<reference evidence="3" key="3">
    <citation type="submission" date="2016-03" db="UniProtKB">
        <authorList>
            <consortium name="EnsemblProtists"/>
        </authorList>
    </citation>
    <scope>IDENTIFICATION</scope>
</reference>
<dbReference type="SUPFAM" id="SSF82199">
    <property type="entry name" value="SET domain"/>
    <property type="match status" value="1"/>
</dbReference>
<feature type="compositionally biased region" description="Low complexity" evidence="1">
    <location>
        <begin position="712"/>
        <end position="726"/>
    </location>
</feature>
<feature type="region of interest" description="Disordered" evidence="1">
    <location>
        <begin position="405"/>
        <end position="437"/>
    </location>
</feature>
<feature type="compositionally biased region" description="Basic and acidic residues" evidence="1">
    <location>
        <begin position="516"/>
        <end position="526"/>
    </location>
</feature>
<feature type="compositionally biased region" description="Basic and acidic residues" evidence="1">
    <location>
        <begin position="1"/>
        <end position="12"/>
    </location>
</feature>
<organism evidence="2">
    <name type="scientific">Guillardia theta (strain CCMP2712)</name>
    <name type="common">Cryptophyte</name>
    <dbReference type="NCBI Taxonomy" id="905079"/>
    <lineage>
        <taxon>Eukaryota</taxon>
        <taxon>Cryptophyceae</taxon>
        <taxon>Pyrenomonadales</taxon>
        <taxon>Geminigeraceae</taxon>
        <taxon>Guillardia</taxon>
    </lineage>
</organism>
<evidence type="ECO:0000313" key="3">
    <source>
        <dbReference type="EnsemblProtists" id="EKX51718"/>
    </source>
</evidence>
<dbReference type="EMBL" id="JH992974">
    <property type="protein sequence ID" value="EKX51718.1"/>
    <property type="molecule type" value="Genomic_DNA"/>
</dbReference>
<feature type="region of interest" description="Disordered" evidence="1">
    <location>
        <begin position="630"/>
        <end position="732"/>
    </location>
</feature>
<name>L1JUF0_GUITC</name>
<feature type="compositionally biased region" description="Polar residues" evidence="1">
    <location>
        <begin position="74"/>
        <end position="91"/>
    </location>
</feature>
<feature type="compositionally biased region" description="Acidic residues" evidence="1">
    <location>
        <begin position="33"/>
        <end position="49"/>
    </location>
</feature>
<dbReference type="KEGG" id="gtt:GUITHDRAFT_134086"/>
<evidence type="ECO:0000313" key="2">
    <source>
        <dbReference type="EMBL" id="EKX51718.1"/>
    </source>
</evidence>
<dbReference type="HOGENOM" id="CLU_367804_0_0_1"/>
<feature type="compositionally biased region" description="Acidic residues" evidence="1">
    <location>
        <begin position="57"/>
        <end position="69"/>
    </location>
</feature>
<dbReference type="AlphaFoldDB" id="L1JUF0"/>
<dbReference type="InterPro" id="IPR046341">
    <property type="entry name" value="SET_dom_sf"/>
</dbReference>
<reference evidence="2 4" key="1">
    <citation type="journal article" date="2012" name="Nature">
        <title>Algal genomes reveal evolutionary mosaicism and the fate of nucleomorphs.</title>
        <authorList>
            <consortium name="DOE Joint Genome Institute"/>
            <person name="Curtis B.A."/>
            <person name="Tanifuji G."/>
            <person name="Burki F."/>
            <person name="Gruber A."/>
            <person name="Irimia M."/>
            <person name="Maruyama S."/>
            <person name="Arias M.C."/>
            <person name="Ball S.G."/>
            <person name="Gile G.H."/>
            <person name="Hirakawa Y."/>
            <person name="Hopkins J.F."/>
            <person name="Kuo A."/>
            <person name="Rensing S.A."/>
            <person name="Schmutz J."/>
            <person name="Symeonidi A."/>
            <person name="Elias M."/>
            <person name="Eveleigh R.J."/>
            <person name="Herman E.K."/>
            <person name="Klute M.J."/>
            <person name="Nakayama T."/>
            <person name="Obornik M."/>
            <person name="Reyes-Prieto A."/>
            <person name="Armbrust E.V."/>
            <person name="Aves S.J."/>
            <person name="Beiko R.G."/>
            <person name="Coutinho P."/>
            <person name="Dacks J.B."/>
            <person name="Durnford D.G."/>
            <person name="Fast N.M."/>
            <person name="Green B.R."/>
            <person name="Grisdale C.J."/>
            <person name="Hempel F."/>
            <person name="Henrissat B."/>
            <person name="Hoppner M.P."/>
            <person name="Ishida K."/>
            <person name="Kim E."/>
            <person name="Koreny L."/>
            <person name="Kroth P.G."/>
            <person name="Liu Y."/>
            <person name="Malik S.B."/>
            <person name="Maier U.G."/>
            <person name="McRose D."/>
            <person name="Mock T."/>
            <person name="Neilson J.A."/>
            <person name="Onodera N.T."/>
            <person name="Poole A.M."/>
            <person name="Pritham E.J."/>
            <person name="Richards T.A."/>
            <person name="Rocap G."/>
            <person name="Roy S.W."/>
            <person name="Sarai C."/>
            <person name="Schaack S."/>
            <person name="Shirato S."/>
            <person name="Slamovits C.H."/>
            <person name="Spencer D.F."/>
            <person name="Suzuki S."/>
            <person name="Worden A.Z."/>
            <person name="Zauner S."/>
            <person name="Barry K."/>
            <person name="Bell C."/>
            <person name="Bharti A.K."/>
            <person name="Crow J.A."/>
            <person name="Grimwood J."/>
            <person name="Kramer R."/>
            <person name="Lindquist E."/>
            <person name="Lucas S."/>
            <person name="Salamov A."/>
            <person name="McFadden G.I."/>
            <person name="Lane C.E."/>
            <person name="Keeling P.J."/>
            <person name="Gray M.W."/>
            <person name="Grigoriev I.V."/>
            <person name="Archibald J.M."/>
        </authorList>
    </citation>
    <scope>NUCLEOTIDE SEQUENCE</scope>
    <source>
        <strain evidence="2 4">CCMP2712</strain>
    </source>
</reference>
<evidence type="ECO:0000256" key="1">
    <source>
        <dbReference type="SAM" id="MobiDB-lite"/>
    </source>
</evidence>
<accession>L1JUF0</accession>
<dbReference type="EnsemblProtists" id="EKX51718">
    <property type="protein sequence ID" value="EKX51718"/>
    <property type="gene ID" value="GUITHDRAFT_134086"/>
</dbReference>
<dbReference type="RefSeq" id="XP_005838698.1">
    <property type="nucleotide sequence ID" value="XM_005838641.1"/>
</dbReference>
<feature type="region of interest" description="Disordered" evidence="1">
    <location>
        <begin position="1"/>
        <end position="113"/>
    </location>
</feature>
<feature type="compositionally biased region" description="Polar residues" evidence="1">
    <location>
        <begin position="545"/>
        <end position="560"/>
    </location>
</feature>
<sequence>MVANEEAHRPSTDHSVTFNEENLKSTEHNQPGCEEEASIEEQTETDAEENANHLSAGEDESDNDEESEGSNDGQQLQQNAEMSNDVGSNLRTNEELCGPRMSTSTNGERVIKRKRPKRTFLSTTRQMNYKRKSTKQSLRKSPVGGSAEGNSLEEFADTVMRNGSAMAHEKHTISGVHEVNVENGLPCYSCGEGPNCPNSFFSEFSSRFKPTSTMDGIGVCLQATSDIPANTWICGPCKGEAYNCSVSSKTRSESLEDSIFIRRFATNTLFQCVFSRKISDQTLHAGYYVNHTCQPDRVNCKLFVWRINGHWRFGWKTTRAVRQLEVMWGDYEENISFELCYCNYCGGSPIVPRFTSFFGFPVSKKAKSVQKTGPPDSSAKKREICSQNAKKRVRDGAGRFLKKSEQIQKNTKRSPKKTKSPLLSGRRMLTNKATNVARNSDVDRSIDRFRDKVRRLNQLSEADGVITSTSTRTRETVNDATAYTLRSSGVQDALTSLPEPSIRPRSRNRNGQRSPSPHEAEDRAMEFDVDEPSSLRRGQAEQRRNQYTSSTFARQPSRQTNAEDHGREEADSLRQSNVPVDQEPEASPGQSSLHFARESANLCEGEAQAVSADGEGMARSFSSLREEAVRTRNRRLAAGSEQRSAAGGQPSIATGRPRANHPASRAEHGPQAEGSSVTFGAAASASAPADSSDRFTGPAMPEEGRFARNGFPSASSASDSRAGGDPSSEEWKEIMLNTSVALRNWTSSLNHAMEMRRQ</sequence>
<gene>
    <name evidence="2" type="ORF">GUITHDRAFT_134086</name>
</gene>
<dbReference type="Proteomes" id="UP000011087">
    <property type="component" value="Unassembled WGS sequence"/>
</dbReference>
<evidence type="ECO:0000313" key="4">
    <source>
        <dbReference type="Proteomes" id="UP000011087"/>
    </source>
</evidence>
<feature type="region of interest" description="Disordered" evidence="1">
    <location>
        <begin position="488"/>
        <end position="593"/>
    </location>
</feature>
<feature type="compositionally biased region" description="Low complexity" evidence="1">
    <location>
        <begin position="675"/>
        <end position="690"/>
    </location>
</feature>
<feature type="compositionally biased region" description="Basic residues" evidence="1">
    <location>
        <begin position="410"/>
        <end position="419"/>
    </location>
</feature>
<reference evidence="4" key="2">
    <citation type="submission" date="2012-11" db="EMBL/GenBank/DDBJ databases">
        <authorList>
            <person name="Kuo A."/>
            <person name="Curtis B.A."/>
            <person name="Tanifuji G."/>
            <person name="Burki F."/>
            <person name="Gruber A."/>
            <person name="Irimia M."/>
            <person name="Maruyama S."/>
            <person name="Arias M.C."/>
            <person name="Ball S.G."/>
            <person name="Gile G.H."/>
            <person name="Hirakawa Y."/>
            <person name="Hopkins J.F."/>
            <person name="Rensing S.A."/>
            <person name="Schmutz J."/>
            <person name="Symeonidi A."/>
            <person name="Elias M."/>
            <person name="Eveleigh R.J."/>
            <person name="Herman E.K."/>
            <person name="Klute M.J."/>
            <person name="Nakayama T."/>
            <person name="Obornik M."/>
            <person name="Reyes-Prieto A."/>
            <person name="Armbrust E.V."/>
            <person name="Aves S.J."/>
            <person name="Beiko R.G."/>
            <person name="Coutinho P."/>
            <person name="Dacks J.B."/>
            <person name="Durnford D.G."/>
            <person name="Fast N.M."/>
            <person name="Green B.R."/>
            <person name="Grisdale C."/>
            <person name="Hempe F."/>
            <person name="Henrissat B."/>
            <person name="Hoppner M.P."/>
            <person name="Ishida K.-I."/>
            <person name="Kim E."/>
            <person name="Koreny L."/>
            <person name="Kroth P.G."/>
            <person name="Liu Y."/>
            <person name="Malik S.-B."/>
            <person name="Maier U.G."/>
            <person name="McRose D."/>
            <person name="Mock T."/>
            <person name="Neilson J.A."/>
            <person name="Onodera N.T."/>
            <person name="Poole A.M."/>
            <person name="Pritham E.J."/>
            <person name="Richards T.A."/>
            <person name="Rocap G."/>
            <person name="Roy S.W."/>
            <person name="Sarai C."/>
            <person name="Schaack S."/>
            <person name="Shirato S."/>
            <person name="Slamovits C.H."/>
            <person name="Spencer D.F."/>
            <person name="Suzuki S."/>
            <person name="Worden A.Z."/>
            <person name="Zauner S."/>
            <person name="Barry K."/>
            <person name="Bell C."/>
            <person name="Bharti A.K."/>
            <person name="Crow J.A."/>
            <person name="Grimwood J."/>
            <person name="Kramer R."/>
            <person name="Lindquist E."/>
            <person name="Lucas S."/>
            <person name="Salamov A."/>
            <person name="McFadden G.I."/>
            <person name="Lane C.E."/>
            <person name="Keeling P.J."/>
            <person name="Gray M.W."/>
            <person name="Grigoriev I.V."/>
            <person name="Archibald J.M."/>
        </authorList>
    </citation>
    <scope>NUCLEOTIDE SEQUENCE</scope>
    <source>
        <strain evidence="4">CCMP2712</strain>
    </source>
</reference>
<feature type="region of interest" description="Disordered" evidence="1">
    <location>
        <begin position="129"/>
        <end position="149"/>
    </location>
</feature>
<evidence type="ECO:0008006" key="5">
    <source>
        <dbReference type="Google" id="ProtNLM"/>
    </source>
</evidence>